<evidence type="ECO:0000313" key="9">
    <source>
        <dbReference type="EMBL" id="KYQ99732.1"/>
    </source>
</evidence>
<dbReference type="PROSITE" id="PS50010">
    <property type="entry name" value="DH_2"/>
    <property type="match status" value="1"/>
</dbReference>
<dbReference type="InterPro" id="IPR023578">
    <property type="entry name" value="Ras_GEF_dom_sf"/>
</dbReference>
<dbReference type="GO" id="GO:0007265">
    <property type="term" value="P:Ras protein signal transduction"/>
    <property type="evidence" value="ECO:0007669"/>
    <property type="project" value="TreeGrafter"/>
</dbReference>
<feature type="repeat" description="RCC1" evidence="4">
    <location>
        <begin position="246"/>
        <end position="294"/>
    </location>
</feature>
<keyword evidence="10" id="KW-1185">Reference proteome</keyword>
<dbReference type="InterPro" id="IPR009091">
    <property type="entry name" value="RCC1/BLIP-II"/>
</dbReference>
<feature type="region of interest" description="Disordered" evidence="5">
    <location>
        <begin position="560"/>
        <end position="606"/>
    </location>
</feature>
<organism evidence="9 10">
    <name type="scientific">Tieghemostelium lacteum</name>
    <name type="common">Slime mold</name>
    <name type="synonym">Dictyostelium lacteum</name>
    <dbReference type="NCBI Taxonomy" id="361077"/>
    <lineage>
        <taxon>Eukaryota</taxon>
        <taxon>Amoebozoa</taxon>
        <taxon>Evosea</taxon>
        <taxon>Eumycetozoa</taxon>
        <taxon>Dictyostelia</taxon>
        <taxon>Dictyosteliales</taxon>
        <taxon>Raperosteliaceae</taxon>
        <taxon>Tieghemostelium</taxon>
    </lineage>
</organism>
<dbReference type="Pfam" id="PF00617">
    <property type="entry name" value="RasGEF"/>
    <property type="match status" value="1"/>
</dbReference>
<feature type="compositionally biased region" description="Low complexity" evidence="5">
    <location>
        <begin position="164"/>
        <end position="186"/>
    </location>
</feature>
<dbReference type="InterPro" id="IPR000408">
    <property type="entry name" value="Reg_chr_condens"/>
</dbReference>
<dbReference type="Gene3D" id="1.20.900.10">
    <property type="entry name" value="Dbl homology (DH) domain"/>
    <property type="match status" value="1"/>
</dbReference>
<dbReference type="CDD" id="cd06224">
    <property type="entry name" value="REM"/>
    <property type="match status" value="1"/>
</dbReference>
<feature type="compositionally biased region" description="Polar residues" evidence="5">
    <location>
        <begin position="560"/>
        <end position="570"/>
    </location>
</feature>
<dbReference type="Gene3D" id="2.130.10.30">
    <property type="entry name" value="Regulator of chromosome condensation 1/beta-lactamase-inhibitor protein II"/>
    <property type="match status" value="3"/>
</dbReference>
<dbReference type="InParanoid" id="A0A152A0F0"/>
<feature type="repeat" description="RCC1" evidence="4">
    <location>
        <begin position="450"/>
        <end position="513"/>
    </location>
</feature>
<dbReference type="PANTHER" id="PTHR23113">
    <property type="entry name" value="GUANINE NUCLEOTIDE EXCHANGE FACTOR"/>
    <property type="match status" value="1"/>
</dbReference>
<dbReference type="AlphaFoldDB" id="A0A152A0F0"/>
<dbReference type="PANTHER" id="PTHR23113:SF160">
    <property type="entry name" value="RAS GUANINE NUCLEOTIDE EXCHANGE FACTOR C"/>
    <property type="match status" value="1"/>
</dbReference>
<feature type="compositionally biased region" description="Polar residues" evidence="5">
    <location>
        <begin position="154"/>
        <end position="163"/>
    </location>
</feature>
<dbReference type="SMART" id="SM00325">
    <property type="entry name" value="RhoGEF"/>
    <property type="match status" value="1"/>
</dbReference>
<dbReference type="InterPro" id="IPR001895">
    <property type="entry name" value="RASGEF_cat_dom"/>
</dbReference>
<evidence type="ECO:0000313" key="10">
    <source>
        <dbReference type="Proteomes" id="UP000076078"/>
    </source>
</evidence>
<feature type="repeat" description="RCC1" evidence="4">
    <location>
        <begin position="1"/>
        <end position="54"/>
    </location>
</feature>
<keyword evidence="2" id="KW-0175">Coiled coil</keyword>
<evidence type="ECO:0000259" key="6">
    <source>
        <dbReference type="PROSITE" id="PS50009"/>
    </source>
</evidence>
<dbReference type="Gene3D" id="1.20.870.10">
    <property type="entry name" value="Son of sevenless (SoS) protein Chain: S domain 1"/>
    <property type="match status" value="1"/>
</dbReference>
<dbReference type="OrthoDB" id="10254377at2759"/>
<evidence type="ECO:0000259" key="7">
    <source>
        <dbReference type="PROSITE" id="PS50010"/>
    </source>
</evidence>
<reference evidence="9 10" key="1">
    <citation type="submission" date="2015-12" db="EMBL/GenBank/DDBJ databases">
        <title>Dictyostelia acquired genes for synthesis and detection of signals that induce cell-type specialization by lateral gene transfer from prokaryotes.</title>
        <authorList>
            <person name="Gloeckner G."/>
            <person name="Schaap P."/>
        </authorList>
    </citation>
    <scope>NUCLEOTIDE SEQUENCE [LARGE SCALE GENOMIC DNA]</scope>
    <source>
        <strain evidence="9 10">TK</strain>
    </source>
</reference>
<dbReference type="Pfam" id="PF00415">
    <property type="entry name" value="RCC1"/>
    <property type="match status" value="4"/>
</dbReference>
<dbReference type="PROSITE" id="PS50212">
    <property type="entry name" value="RASGEF_NTER"/>
    <property type="match status" value="1"/>
</dbReference>
<gene>
    <name evidence="9" type="ORF">DLAC_03672</name>
</gene>
<feature type="region of interest" description="Disordered" evidence="5">
    <location>
        <begin position="78"/>
        <end position="133"/>
    </location>
</feature>
<dbReference type="SUPFAM" id="SSF48065">
    <property type="entry name" value="DBL homology domain (DH-domain)"/>
    <property type="match status" value="1"/>
</dbReference>
<comment type="caution">
    <text evidence="9">The sequence shown here is derived from an EMBL/GenBank/DDBJ whole genome shotgun (WGS) entry which is preliminary data.</text>
</comment>
<dbReference type="OMA" id="IAMGNFH"/>
<dbReference type="PRINTS" id="PR00633">
    <property type="entry name" value="RCCNDNSATION"/>
</dbReference>
<dbReference type="SUPFAM" id="SSF48366">
    <property type="entry name" value="Ras GEF"/>
    <property type="match status" value="1"/>
</dbReference>
<evidence type="ECO:0000256" key="1">
    <source>
        <dbReference type="ARBA" id="ARBA00022658"/>
    </source>
</evidence>
<feature type="repeat" description="RCC1" evidence="4">
    <location>
        <begin position="295"/>
        <end position="346"/>
    </location>
</feature>
<dbReference type="PROSITE" id="PS00626">
    <property type="entry name" value="RCC1_2"/>
    <property type="match status" value="2"/>
</dbReference>
<dbReference type="EMBL" id="LODT01000020">
    <property type="protein sequence ID" value="KYQ99732.1"/>
    <property type="molecule type" value="Genomic_DNA"/>
</dbReference>
<dbReference type="InterPro" id="IPR036964">
    <property type="entry name" value="RASGEF_cat_dom_sf"/>
</dbReference>
<feature type="domain" description="Ras-GEF" evidence="6">
    <location>
        <begin position="1000"/>
        <end position="1222"/>
    </location>
</feature>
<feature type="domain" description="N-terminal Ras-GEF" evidence="8">
    <location>
        <begin position="818"/>
        <end position="937"/>
    </location>
</feature>
<keyword evidence="1 3" id="KW-0344">Guanine-nucleotide releasing factor</keyword>
<dbReference type="GO" id="GO:0005085">
    <property type="term" value="F:guanyl-nucleotide exchange factor activity"/>
    <property type="evidence" value="ECO:0007669"/>
    <property type="project" value="UniProtKB-KW"/>
</dbReference>
<dbReference type="Gene3D" id="1.10.840.10">
    <property type="entry name" value="Ras guanine-nucleotide exchange factors catalytic domain"/>
    <property type="match status" value="1"/>
</dbReference>
<feature type="domain" description="DH" evidence="7">
    <location>
        <begin position="515"/>
        <end position="800"/>
    </location>
</feature>
<dbReference type="CDD" id="cd00155">
    <property type="entry name" value="RasGEF"/>
    <property type="match status" value="1"/>
</dbReference>
<feature type="compositionally biased region" description="Low complexity" evidence="5">
    <location>
        <begin position="571"/>
        <end position="601"/>
    </location>
</feature>
<protein>
    <submittedName>
        <fullName evidence="9">Regulator of chromosome condensation domain-containing protein</fullName>
    </submittedName>
</protein>
<dbReference type="SMART" id="SM00229">
    <property type="entry name" value="RasGEFN"/>
    <property type="match status" value="1"/>
</dbReference>
<dbReference type="Proteomes" id="UP000076078">
    <property type="component" value="Unassembled WGS sequence"/>
</dbReference>
<evidence type="ECO:0000256" key="2">
    <source>
        <dbReference type="ARBA" id="ARBA00023054"/>
    </source>
</evidence>
<dbReference type="SMART" id="SM00147">
    <property type="entry name" value="RasGEF"/>
    <property type="match status" value="1"/>
</dbReference>
<dbReference type="PROSITE" id="PS00720">
    <property type="entry name" value="RASGEF"/>
    <property type="match status" value="1"/>
</dbReference>
<dbReference type="SUPFAM" id="SSF50985">
    <property type="entry name" value="RCC1/BLIP-II"/>
    <property type="match status" value="2"/>
</dbReference>
<evidence type="ECO:0000256" key="4">
    <source>
        <dbReference type="PROSITE-ProRule" id="PRU00235"/>
    </source>
</evidence>
<dbReference type="InterPro" id="IPR000219">
    <property type="entry name" value="DH_dom"/>
</dbReference>
<dbReference type="InterPro" id="IPR035899">
    <property type="entry name" value="DBL_dom_sf"/>
</dbReference>
<dbReference type="PROSITE" id="PS50009">
    <property type="entry name" value="RASGEF_CAT"/>
    <property type="match status" value="1"/>
</dbReference>
<feature type="compositionally biased region" description="Low complexity" evidence="5">
    <location>
        <begin position="81"/>
        <end position="129"/>
    </location>
</feature>
<dbReference type="PROSITE" id="PS50012">
    <property type="entry name" value="RCC1_3"/>
    <property type="match status" value="4"/>
</dbReference>
<name>A0A152A0F0_TIELA</name>
<dbReference type="InterPro" id="IPR008937">
    <property type="entry name" value="Ras-like_GEF"/>
</dbReference>
<dbReference type="FunCoup" id="A0A152A0F0">
    <property type="interactions" value="55"/>
</dbReference>
<dbReference type="Pfam" id="PF00621">
    <property type="entry name" value="RhoGEF"/>
    <property type="match status" value="1"/>
</dbReference>
<sequence length="1226" mass="136449">MSVYTFGLNTSGALSLGDTESYNKPQKVNYFSTINKRVKRIAAGSYNTVFVTDDDELYIAGLNKDPKYNTTLFYGIEENKPTPISTPTPSTSKPTASTTSSSSSSSSTSSTPPKSITPPNSTTPSENSPKIPHMISTRNLLNKEKPLLPTRSETQLSQIQLERTTPPVSPSLVSTNNNSNNSSVSSNDDDMSKSKIFIRHQMELEPPKTIPVRINTGFLESVKSPNNIIKQVALGNYHIVLLTEGGNVWSWGCNFNGQCGYPQQENSSTPRMVELKCVKSIAAGVKHTAAINEWGELYVWGLNEHGELGLGDTNDRRSPTRVNKLKSEMVSIVACSSTTSVCYTESGKMFVWGQCDEKGKNQMLPLQLPIHSYLSAEIDPTNNSGSCGGGGRIKQIACGQWQIAALTQLGEVFWWNVGNKPQPLRGILDNNSVRSIAMGNFHLVCLTDSGEVITLGRNKTGQLGRVADGNDATAPGIVKELSYDEQKGVGLSKEEFVVSVAAGEYHSVVLVENTAKTKNALLLLRMQRNYLRQLNILEKVYYRSLLAIATPNDILNLPTLGSQKEGGSNRDSLTLSPSKDSSSNVMSVPISSSSSSSSPGLIGSGSGTIKARSHSIATIRGLFGIPNSSNYQDLDFNTMVGEDDIKEIFSDIETLVKSTETFLQRLDNRLDNWDAEKKILGDIFLDETILSSYRVYIPFSDNYNTACMMVFNLKKRSEKFANTLKECEKRSRQFGIKLDKEFVKEIDLKSLLLAPLQNIPRIYIMLKELSLSTLPNHKDFEFINAAAGKFQVLLERMNQNFQFVDAVEILNCSSNEYGNPQIMGGSLDQLVDKLTHHNISDPHFREVFLLTFRSFTTPQHLLGLLIDIHNRQISSGKTNRVINVITSWVVHHFYDFESDALTQFQENHQPRELSAMLEKFVGYQLQSEESSLTTSVSKSNLAIGATPISTSSAPMAQIRLQYKAQRDIDPQTRVIVPPPLTASSNTPAATLASMTLMDFSPLEIAHSMTLLDQYYLSKIDKREFLQQRWTKGKAPNIQTSTDHFNRMSHIVITEILKSKNSKQRSAEIAFFISVANCSFELNNLSSVAYIIYGLNSAPICRLKKSWTKLSKDSMQLFEYLDKIVTPIKNYISLRQLMTTIQPPCVPFLGTYLKDLTFIEDGNPSVIGGLINFYKHRKIAEVIFQILQFQQVPYSTNVHFNPIIRDYLLTTQTLDEKQAQKVSVECE</sequence>
<dbReference type="InterPro" id="IPR019804">
    <property type="entry name" value="Ras_G-nucl-exch_fac_CS"/>
</dbReference>
<dbReference type="InterPro" id="IPR000651">
    <property type="entry name" value="Ras-like_Gua-exchang_fac_N"/>
</dbReference>
<proteinExistence type="predicted"/>
<evidence type="ECO:0000256" key="3">
    <source>
        <dbReference type="PROSITE-ProRule" id="PRU00168"/>
    </source>
</evidence>
<feature type="region of interest" description="Disordered" evidence="5">
    <location>
        <begin position="154"/>
        <end position="192"/>
    </location>
</feature>
<accession>A0A152A0F0</accession>
<dbReference type="Pfam" id="PF00618">
    <property type="entry name" value="RasGEF_N"/>
    <property type="match status" value="1"/>
</dbReference>
<evidence type="ECO:0000256" key="5">
    <source>
        <dbReference type="SAM" id="MobiDB-lite"/>
    </source>
</evidence>
<evidence type="ECO:0000259" key="8">
    <source>
        <dbReference type="PROSITE" id="PS50212"/>
    </source>
</evidence>
<dbReference type="GO" id="GO:0005886">
    <property type="term" value="C:plasma membrane"/>
    <property type="evidence" value="ECO:0007669"/>
    <property type="project" value="TreeGrafter"/>
</dbReference>
<dbReference type="STRING" id="361077.A0A152A0F0"/>